<feature type="compositionally biased region" description="Basic and acidic residues" evidence="1">
    <location>
        <begin position="204"/>
        <end position="214"/>
    </location>
</feature>
<feature type="region of interest" description="Disordered" evidence="1">
    <location>
        <begin position="273"/>
        <end position="313"/>
    </location>
</feature>
<evidence type="ECO:0000256" key="1">
    <source>
        <dbReference type="SAM" id="MobiDB-lite"/>
    </source>
</evidence>
<dbReference type="EMBL" id="JARJCN010000009">
    <property type="protein sequence ID" value="KAJ7098119.1"/>
    <property type="molecule type" value="Genomic_DNA"/>
</dbReference>
<name>A0AAD6UDB6_9AGAR</name>
<gene>
    <name evidence="3" type="ORF">B0H15DRAFT_644898</name>
</gene>
<dbReference type="InterPro" id="IPR021139">
    <property type="entry name" value="NYN"/>
</dbReference>
<dbReference type="PANTHER" id="PTHR14379:SF3">
    <property type="entry name" value="MEIOSIS REGULATOR AND MRNA STABILITY FACTOR 1"/>
    <property type="match status" value="1"/>
</dbReference>
<feature type="domain" description="NYN" evidence="2">
    <location>
        <begin position="10"/>
        <end position="154"/>
    </location>
</feature>
<dbReference type="Proteomes" id="UP001222325">
    <property type="component" value="Unassembled WGS sequence"/>
</dbReference>
<dbReference type="AlphaFoldDB" id="A0AAD6UDB6"/>
<dbReference type="Pfam" id="PF01936">
    <property type="entry name" value="NYN"/>
    <property type="match status" value="1"/>
</dbReference>
<evidence type="ECO:0000259" key="2">
    <source>
        <dbReference type="Pfam" id="PF01936"/>
    </source>
</evidence>
<evidence type="ECO:0000313" key="3">
    <source>
        <dbReference type="EMBL" id="KAJ7098119.1"/>
    </source>
</evidence>
<evidence type="ECO:0000313" key="4">
    <source>
        <dbReference type="Proteomes" id="UP001222325"/>
    </source>
</evidence>
<dbReference type="CDD" id="cd10910">
    <property type="entry name" value="PIN_limkain_b1_N_like"/>
    <property type="match status" value="1"/>
</dbReference>
<proteinExistence type="predicted"/>
<keyword evidence="4" id="KW-1185">Reference proteome</keyword>
<dbReference type="Gene3D" id="3.40.50.1010">
    <property type="entry name" value="5'-nuclease"/>
    <property type="match status" value="1"/>
</dbReference>
<feature type="compositionally biased region" description="Low complexity" evidence="1">
    <location>
        <begin position="243"/>
        <end position="255"/>
    </location>
</feature>
<dbReference type="GO" id="GO:0005777">
    <property type="term" value="C:peroxisome"/>
    <property type="evidence" value="ECO:0007669"/>
    <property type="project" value="InterPro"/>
</dbReference>
<accession>A0AAD6UDB6</accession>
<comment type="caution">
    <text evidence="3">The sequence shown here is derived from an EMBL/GenBank/DDBJ whole genome shotgun (WGS) entry which is preliminary data.</text>
</comment>
<dbReference type="InterPro" id="IPR024768">
    <property type="entry name" value="Marf1"/>
</dbReference>
<dbReference type="GO" id="GO:0010468">
    <property type="term" value="P:regulation of gene expression"/>
    <property type="evidence" value="ECO:0007669"/>
    <property type="project" value="InterPro"/>
</dbReference>
<reference evidence="3" key="1">
    <citation type="submission" date="2023-03" db="EMBL/GenBank/DDBJ databases">
        <title>Massive genome expansion in bonnet fungi (Mycena s.s.) driven by repeated elements and novel gene families across ecological guilds.</title>
        <authorList>
            <consortium name="Lawrence Berkeley National Laboratory"/>
            <person name="Harder C.B."/>
            <person name="Miyauchi S."/>
            <person name="Viragh M."/>
            <person name="Kuo A."/>
            <person name="Thoen E."/>
            <person name="Andreopoulos B."/>
            <person name="Lu D."/>
            <person name="Skrede I."/>
            <person name="Drula E."/>
            <person name="Henrissat B."/>
            <person name="Morin E."/>
            <person name="Kohler A."/>
            <person name="Barry K."/>
            <person name="LaButti K."/>
            <person name="Morin E."/>
            <person name="Salamov A."/>
            <person name="Lipzen A."/>
            <person name="Mereny Z."/>
            <person name="Hegedus B."/>
            <person name="Baldrian P."/>
            <person name="Stursova M."/>
            <person name="Weitz H."/>
            <person name="Taylor A."/>
            <person name="Grigoriev I.V."/>
            <person name="Nagy L.G."/>
            <person name="Martin F."/>
            <person name="Kauserud H."/>
        </authorList>
    </citation>
    <scope>NUCLEOTIDE SEQUENCE</scope>
    <source>
        <strain evidence="3">CBHHK173m</strain>
    </source>
</reference>
<protein>
    <submittedName>
        <fullName evidence="3">NYN domain-containing protein</fullName>
    </submittedName>
</protein>
<organism evidence="3 4">
    <name type="scientific">Mycena belliarum</name>
    <dbReference type="NCBI Taxonomy" id="1033014"/>
    <lineage>
        <taxon>Eukaryota</taxon>
        <taxon>Fungi</taxon>
        <taxon>Dikarya</taxon>
        <taxon>Basidiomycota</taxon>
        <taxon>Agaricomycotina</taxon>
        <taxon>Agaricomycetes</taxon>
        <taxon>Agaricomycetidae</taxon>
        <taxon>Agaricales</taxon>
        <taxon>Marasmiineae</taxon>
        <taxon>Mycenaceae</taxon>
        <taxon>Mycena</taxon>
    </lineage>
</organism>
<sequence length="399" mass="42922">MQTNGNTDSVAIFWDYENCHASAQISGYEVAAGIRNVAHRFGSVKYFKAYMEMPDPDTFRSLNLRSELQSSGISLTDCPHNGRKDVADQMIIVDMLLYALDHPPPATIILISGDRDFAYAVAVLRLRRYKVVVISLPMPGPHVSLKSQASHCLDWNADVLGVPAGSASGECECSFSAPKPEPTTGKLSPLSVEPHPVHPPSIAPERRGCPDTRDPPEQVCIPAPAYSPDMPRPNGNIASTNVTPAASTSHTPSPSYLGEVGHIPVAPLTASLSEDPTSASVQRSAVLSEQSRLSPQSDTQGVANPINATNENAPQRELLPAFIPLVRALERHKLKGVERPLRSAVGYELVGLAKTVYQEAGAKNFSQLTALAVKAKIVELGGSDGKAWISLHRDWRSMA</sequence>
<feature type="region of interest" description="Disordered" evidence="1">
    <location>
        <begin position="179"/>
        <end position="214"/>
    </location>
</feature>
<dbReference type="PANTHER" id="PTHR14379">
    <property type="entry name" value="LIMKAIN B LKAP"/>
    <property type="match status" value="1"/>
</dbReference>
<feature type="region of interest" description="Disordered" evidence="1">
    <location>
        <begin position="227"/>
        <end position="258"/>
    </location>
</feature>
<dbReference type="GO" id="GO:0004540">
    <property type="term" value="F:RNA nuclease activity"/>
    <property type="evidence" value="ECO:0007669"/>
    <property type="project" value="InterPro"/>
</dbReference>
<dbReference type="GO" id="GO:1905762">
    <property type="term" value="F:CCR4-NOT complex binding"/>
    <property type="evidence" value="ECO:0007669"/>
    <property type="project" value="TreeGrafter"/>
</dbReference>